<sequence length="263" mass="30038">MKSLVTNSQHRANARRALDGQWGIMAWLTFLGVVLQSFLTSIVQNLFSGENQVFQSSFAAVLLQIFVLFALSYALYYAALKVLRGEKVRVNILMSVFQGKYYGPLFVVNLLQKVLERVIGLLFLLPILFGAGTTLYFKLMFNTVTPEEIQTFFLNDFSFFLAFGVASILIFLIGLFVSGVFQFAVWLRFDNPELPIMMALKQALYLMKNRFWQYLCLQFSFIGWYIVGFLAIGIGLLWVIPYNYVALASFYQTALEEKGLAEE</sequence>
<feature type="transmembrane region" description="Helical" evidence="1">
    <location>
        <begin position="59"/>
        <end position="79"/>
    </location>
</feature>
<evidence type="ECO:0008006" key="4">
    <source>
        <dbReference type="Google" id="ProtNLM"/>
    </source>
</evidence>
<dbReference type="EMBL" id="AEBR01000039">
    <property type="protein sequence ID" value="EFM83007.1"/>
    <property type="molecule type" value="Genomic_DNA"/>
</dbReference>
<dbReference type="Proteomes" id="UP000004846">
    <property type="component" value="Unassembled WGS sequence"/>
</dbReference>
<evidence type="ECO:0000256" key="1">
    <source>
        <dbReference type="SAM" id="Phobius"/>
    </source>
</evidence>
<dbReference type="HOGENOM" id="CLU_045673_3_0_9"/>
<dbReference type="PANTHER" id="PTHR40076">
    <property type="entry name" value="MEMBRANE PROTEIN-RELATED"/>
    <property type="match status" value="1"/>
</dbReference>
<dbReference type="RefSeq" id="WP_002372324.1">
    <property type="nucleotide sequence ID" value="NZ_GL454440.1"/>
</dbReference>
<feature type="transmembrane region" description="Helical" evidence="1">
    <location>
        <begin position="21"/>
        <end position="39"/>
    </location>
</feature>
<evidence type="ECO:0000313" key="3">
    <source>
        <dbReference type="Proteomes" id="UP000004846"/>
    </source>
</evidence>
<dbReference type="AlphaFoldDB" id="A0A125W6U7"/>
<comment type="caution">
    <text evidence="2">The sequence shown here is derived from an EMBL/GenBank/DDBJ whole genome shotgun (WGS) entry which is preliminary data.</text>
</comment>
<dbReference type="PANTHER" id="PTHR40076:SF1">
    <property type="entry name" value="MEMBRANE PROTEIN"/>
    <property type="match status" value="1"/>
</dbReference>
<protein>
    <recommendedName>
        <fullName evidence="4">DUF975 family protein</fullName>
    </recommendedName>
</protein>
<dbReference type="Pfam" id="PF06161">
    <property type="entry name" value="DUF975"/>
    <property type="match status" value="1"/>
</dbReference>
<gene>
    <name evidence="2" type="ORF">HMPREF9498_01357</name>
</gene>
<feature type="transmembrane region" description="Helical" evidence="1">
    <location>
        <begin position="157"/>
        <end position="190"/>
    </location>
</feature>
<name>A0A125W6U7_ENTFL</name>
<accession>A0A125W6U7</accession>
<keyword evidence="1" id="KW-0472">Membrane</keyword>
<keyword evidence="1" id="KW-0812">Transmembrane</keyword>
<feature type="transmembrane region" description="Helical" evidence="1">
    <location>
        <begin position="118"/>
        <end position="137"/>
    </location>
</feature>
<keyword evidence="1" id="KW-1133">Transmembrane helix</keyword>
<reference evidence="2 3" key="1">
    <citation type="submission" date="2010-07" db="EMBL/GenBank/DDBJ databases">
        <authorList>
            <person name="Sid Ahmed O."/>
        </authorList>
    </citation>
    <scope>NUCLEOTIDE SEQUENCE [LARGE SCALE GENOMIC DNA]</scope>
    <source>
        <strain evidence="2 3">TX4248</strain>
    </source>
</reference>
<evidence type="ECO:0000313" key="2">
    <source>
        <dbReference type="EMBL" id="EFM83007.1"/>
    </source>
</evidence>
<feature type="transmembrane region" description="Helical" evidence="1">
    <location>
        <begin position="211"/>
        <end position="240"/>
    </location>
</feature>
<dbReference type="InterPro" id="IPR010380">
    <property type="entry name" value="DUF975"/>
</dbReference>
<organism evidence="2 3">
    <name type="scientific">Enterococcus faecalis TX4248</name>
    <dbReference type="NCBI Taxonomy" id="749495"/>
    <lineage>
        <taxon>Bacteria</taxon>
        <taxon>Bacillati</taxon>
        <taxon>Bacillota</taxon>
        <taxon>Bacilli</taxon>
        <taxon>Lactobacillales</taxon>
        <taxon>Enterococcaceae</taxon>
        <taxon>Enterococcus</taxon>
    </lineage>
</organism>
<proteinExistence type="predicted"/>